<protein>
    <recommendedName>
        <fullName evidence="16">3-isopropylmalate dehydrogenase</fullName>
        <ecNumber evidence="16">1.1.1.85</ecNumber>
    </recommendedName>
    <alternativeName>
        <fullName evidence="16">3-IPM-DH</fullName>
    </alternativeName>
    <alternativeName>
        <fullName evidence="16">Beta-IPM dehydrogenase</fullName>
        <shortName evidence="16">IMDH</shortName>
    </alternativeName>
</protein>
<evidence type="ECO:0000256" key="11">
    <source>
        <dbReference type="ARBA" id="ARBA00022842"/>
    </source>
</evidence>
<feature type="site" description="Important for catalysis" evidence="16">
    <location>
        <position position="191"/>
    </location>
</feature>
<feature type="binding site" evidence="16">
    <location>
        <position position="223"/>
    </location>
    <ligand>
        <name>substrate</name>
    </ligand>
</feature>
<feature type="binding site" evidence="16">
    <location>
        <begin position="76"/>
        <end position="89"/>
    </location>
    <ligand>
        <name>NAD(+)</name>
        <dbReference type="ChEBI" id="CHEBI:57540"/>
    </ligand>
</feature>
<dbReference type="EMBL" id="CP071182">
    <property type="protein sequence ID" value="QSO48537.1"/>
    <property type="molecule type" value="Genomic_DNA"/>
</dbReference>
<keyword evidence="14 16" id="KW-0100">Branched-chain amino acid biosynthesis</keyword>
<evidence type="ECO:0000256" key="8">
    <source>
        <dbReference type="ARBA" id="ARBA00022490"/>
    </source>
</evidence>
<dbReference type="GO" id="GO:0003862">
    <property type="term" value="F:3-isopropylmalate dehydrogenase activity"/>
    <property type="evidence" value="ECO:0007669"/>
    <property type="project" value="UniProtKB-UniRule"/>
</dbReference>
<evidence type="ECO:0000256" key="7">
    <source>
        <dbReference type="ARBA" id="ARBA00022430"/>
    </source>
</evidence>
<dbReference type="InterPro" id="IPR019818">
    <property type="entry name" value="IsoCit/isopropylmalate_DH_CS"/>
</dbReference>
<evidence type="ECO:0000256" key="3">
    <source>
        <dbReference type="ARBA" id="ARBA00004496"/>
    </source>
</evidence>
<feature type="binding site" evidence="16">
    <location>
        <position position="247"/>
    </location>
    <ligand>
        <name>Mg(2+)</name>
        <dbReference type="ChEBI" id="CHEBI:18420"/>
    </ligand>
</feature>
<evidence type="ECO:0000313" key="20">
    <source>
        <dbReference type="Proteomes" id="UP000663505"/>
    </source>
</evidence>
<dbReference type="PANTHER" id="PTHR42979:SF1">
    <property type="entry name" value="3-ISOPROPYLMALATE DEHYDROGENASE"/>
    <property type="match status" value="1"/>
</dbReference>
<keyword evidence="12 16" id="KW-0560">Oxidoreductase</keyword>
<gene>
    <name evidence="16 19" type="primary">leuB</name>
    <name evidence="19" type="ORF">JZ786_06010</name>
</gene>
<keyword evidence="13 16" id="KW-0520">NAD</keyword>
<dbReference type="PROSITE" id="PS00470">
    <property type="entry name" value="IDH_IMDH"/>
    <property type="match status" value="1"/>
</dbReference>
<dbReference type="FunFam" id="3.40.718.10:FF:000028">
    <property type="entry name" value="3-isopropylmalate dehydrogenase"/>
    <property type="match status" value="1"/>
</dbReference>
<dbReference type="RefSeq" id="WP_206657872.1">
    <property type="nucleotide sequence ID" value="NZ_CP071182.1"/>
</dbReference>
<feature type="binding site" evidence="16">
    <location>
        <position position="251"/>
    </location>
    <ligand>
        <name>Mg(2+)</name>
        <dbReference type="ChEBI" id="CHEBI:18420"/>
    </ligand>
</feature>
<comment type="pathway">
    <text evidence="4 16 17">Amino-acid biosynthesis; L-leucine biosynthesis; L-leucine from 3-methyl-2-oxobutanoate: step 3/4.</text>
</comment>
<dbReference type="KEGG" id="afx:JZ786_06010"/>
<evidence type="ECO:0000256" key="4">
    <source>
        <dbReference type="ARBA" id="ARBA00004762"/>
    </source>
</evidence>
<dbReference type="SUPFAM" id="SSF53659">
    <property type="entry name" value="Isocitrate/Isopropylmalate dehydrogenase-like"/>
    <property type="match status" value="1"/>
</dbReference>
<dbReference type="SMART" id="SM01329">
    <property type="entry name" value="Iso_dh"/>
    <property type="match status" value="1"/>
</dbReference>
<keyword evidence="8 16" id="KW-0963">Cytoplasm</keyword>
<dbReference type="Gene3D" id="3.40.718.10">
    <property type="entry name" value="Isopropylmalate Dehydrogenase"/>
    <property type="match status" value="1"/>
</dbReference>
<dbReference type="GO" id="GO:0009098">
    <property type="term" value="P:L-leucine biosynthetic process"/>
    <property type="evidence" value="ECO:0007669"/>
    <property type="project" value="UniProtKB-UniRule"/>
</dbReference>
<dbReference type="Proteomes" id="UP000663505">
    <property type="component" value="Chromosome"/>
</dbReference>
<evidence type="ECO:0000256" key="5">
    <source>
        <dbReference type="ARBA" id="ARBA00008319"/>
    </source>
</evidence>
<comment type="catalytic activity">
    <reaction evidence="1 16 17">
        <text>(2R,3S)-3-isopropylmalate + NAD(+) = 4-methyl-2-oxopentanoate + CO2 + NADH</text>
        <dbReference type="Rhea" id="RHEA:32271"/>
        <dbReference type="ChEBI" id="CHEBI:16526"/>
        <dbReference type="ChEBI" id="CHEBI:17865"/>
        <dbReference type="ChEBI" id="CHEBI:35121"/>
        <dbReference type="ChEBI" id="CHEBI:57540"/>
        <dbReference type="ChEBI" id="CHEBI:57945"/>
        <dbReference type="EC" id="1.1.1.85"/>
    </reaction>
</comment>
<dbReference type="NCBIfam" id="TIGR00169">
    <property type="entry name" value="leuB"/>
    <property type="match status" value="1"/>
</dbReference>
<feature type="binding site" evidence="16">
    <location>
        <position position="96"/>
    </location>
    <ligand>
        <name>substrate</name>
    </ligand>
</feature>
<reference evidence="19 20" key="1">
    <citation type="submission" date="2021-02" db="EMBL/GenBank/DDBJ databases">
        <title>Alicyclobacillus curvatus sp. nov. and Alicyclobacillus mengziensis sp. nov., two acidophilic bacteria isolated from acid mine drainage.</title>
        <authorList>
            <person name="Huang Y."/>
        </authorList>
    </citation>
    <scope>NUCLEOTIDE SEQUENCE [LARGE SCALE GENOMIC DNA]</scope>
    <source>
        <strain evidence="19 20">S30H14</strain>
    </source>
</reference>
<evidence type="ECO:0000256" key="10">
    <source>
        <dbReference type="ARBA" id="ARBA00022723"/>
    </source>
</evidence>
<organism evidence="19 20">
    <name type="scientific">Alicyclobacillus mengziensis</name>
    <dbReference type="NCBI Taxonomy" id="2931921"/>
    <lineage>
        <taxon>Bacteria</taxon>
        <taxon>Bacillati</taxon>
        <taxon>Bacillota</taxon>
        <taxon>Bacilli</taxon>
        <taxon>Bacillales</taxon>
        <taxon>Alicyclobacillaceae</taxon>
        <taxon>Alicyclobacillus</taxon>
    </lineage>
</organism>
<name>A0A9X7W1L1_9BACL</name>
<evidence type="ECO:0000256" key="12">
    <source>
        <dbReference type="ARBA" id="ARBA00023002"/>
    </source>
</evidence>
<accession>A0A9X7W1L1</accession>
<evidence type="ECO:0000256" key="13">
    <source>
        <dbReference type="ARBA" id="ARBA00023027"/>
    </source>
</evidence>
<keyword evidence="9 16" id="KW-0028">Amino-acid biosynthesis</keyword>
<dbReference type="AlphaFoldDB" id="A0A9X7W1L1"/>
<evidence type="ECO:0000256" key="2">
    <source>
        <dbReference type="ARBA" id="ARBA00001936"/>
    </source>
</evidence>
<keyword evidence="10 16" id="KW-0479">Metal-binding</keyword>
<feature type="domain" description="Isopropylmalate dehydrogenase-like" evidence="18">
    <location>
        <begin position="4"/>
        <end position="355"/>
    </location>
</feature>
<dbReference type="PANTHER" id="PTHR42979">
    <property type="entry name" value="3-ISOPROPYLMALATE DEHYDROGENASE"/>
    <property type="match status" value="1"/>
</dbReference>
<evidence type="ECO:0000256" key="9">
    <source>
        <dbReference type="ARBA" id="ARBA00022605"/>
    </source>
</evidence>
<evidence type="ECO:0000256" key="16">
    <source>
        <dbReference type="HAMAP-Rule" id="MF_01033"/>
    </source>
</evidence>
<comment type="subcellular location">
    <subcellularLocation>
        <location evidence="3 16">Cytoplasm</location>
    </subcellularLocation>
</comment>
<evidence type="ECO:0000256" key="6">
    <source>
        <dbReference type="ARBA" id="ARBA00011738"/>
    </source>
</evidence>
<comment type="similarity">
    <text evidence="5 16">Belongs to the isocitrate and isopropylmalate dehydrogenases family. LeuB type 1 subfamily.</text>
</comment>
<dbReference type="GO" id="GO:0000287">
    <property type="term" value="F:magnesium ion binding"/>
    <property type="evidence" value="ECO:0007669"/>
    <property type="project" value="InterPro"/>
</dbReference>
<dbReference type="GO" id="GO:0051287">
    <property type="term" value="F:NAD binding"/>
    <property type="evidence" value="ECO:0007669"/>
    <property type="project" value="InterPro"/>
</dbReference>
<comment type="function">
    <text evidence="15 16 17">Catalyzes the oxidation of 3-carboxy-2-hydroxy-4-methylpentanoate (3-isopropylmalate) to 3-carboxy-4-methyl-2-oxopentanoate. The product decarboxylates to 4-methyl-2 oxopentanoate.</text>
</comment>
<feature type="binding site" evidence="16">
    <location>
        <position position="106"/>
    </location>
    <ligand>
        <name>substrate</name>
    </ligand>
</feature>
<evidence type="ECO:0000313" key="19">
    <source>
        <dbReference type="EMBL" id="QSO48537.1"/>
    </source>
</evidence>
<dbReference type="InterPro" id="IPR024084">
    <property type="entry name" value="IsoPropMal-DH-like_dom"/>
</dbReference>
<feature type="binding site" evidence="16">
    <location>
        <begin position="281"/>
        <end position="293"/>
    </location>
    <ligand>
        <name>NAD(+)</name>
        <dbReference type="ChEBI" id="CHEBI:57540"/>
    </ligand>
</feature>
<sequence length="371" mass="39853">MHAKIAVLPGDGIGPEVTTEAVALLDVVAHLYNHQFEFETAPIGGNAIDSTGTPLPEMTLTLAKQSDGVLLGAVGGPRWDKEPAHRRPETGLLALRKGLDVFANLRPIQVFSNLVDASPLKREIVDGVDMLIVRELTGGLYFGRPRGRTEGPDGIDVVDTLQYSEREIRRILKLGFEIAEKRRRSLTSVDKANVLESSRVWREVAEAMAQDYPKVKLSHQLVDSAAMQIVRDPKRFDVVVTENLFGDILSDEAAVITGSIGLLPSASLGADGPGIYEPIHGSAPDIAGQGVANPLATMLSAAMLLRHSLGLEQEAQVVEDGVRRVLEEGARTPDLTGSSIGKADVIGTEEMAKRVREAVKKVAEDKAKNAG</sequence>
<proteinExistence type="inferred from homology"/>
<comment type="subunit">
    <text evidence="6 16 17">Homodimer.</text>
</comment>
<dbReference type="GO" id="GO:0005829">
    <property type="term" value="C:cytosol"/>
    <property type="evidence" value="ECO:0007669"/>
    <property type="project" value="TreeGrafter"/>
</dbReference>
<keyword evidence="7 16" id="KW-0432">Leucine biosynthesis</keyword>
<keyword evidence="11 16" id="KW-0460">Magnesium</keyword>
<evidence type="ECO:0000256" key="15">
    <source>
        <dbReference type="ARBA" id="ARBA00023577"/>
    </source>
</evidence>
<feature type="binding site" evidence="16">
    <location>
        <position position="223"/>
    </location>
    <ligand>
        <name>Mg(2+)</name>
        <dbReference type="ChEBI" id="CHEBI:18420"/>
    </ligand>
</feature>
<keyword evidence="20" id="KW-1185">Reference proteome</keyword>
<feature type="binding site" evidence="16">
    <location>
        <position position="134"/>
    </location>
    <ligand>
        <name>substrate</name>
    </ligand>
</feature>
<comment type="cofactor">
    <cofactor evidence="16 17">
        <name>Mg(2+)</name>
        <dbReference type="ChEBI" id="CHEBI:18420"/>
    </cofactor>
    <cofactor evidence="16 17">
        <name>Mn(2+)</name>
        <dbReference type="ChEBI" id="CHEBI:29035"/>
    </cofactor>
    <text evidence="16 17">Binds 1 Mg(2+) or Mn(2+) ion per subunit.</text>
</comment>
<keyword evidence="16" id="KW-0464">Manganese</keyword>
<feature type="site" description="Important for catalysis" evidence="16">
    <location>
        <position position="141"/>
    </location>
</feature>
<dbReference type="Pfam" id="PF00180">
    <property type="entry name" value="Iso_dh"/>
    <property type="match status" value="1"/>
</dbReference>
<dbReference type="InterPro" id="IPR004429">
    <property type="entry name" value="Isopropylmalate_DH"/>
</dbReference>
<dbReference type="EC" id="1.1.1.85" evidence="16"/>
<evidence type="ECO:0000259" key="18">
    <source>
        <dbReference type="SMART" id="SM01329"/>
    </source>
</evidence>
<comment type="cofactor">
    <cofactor evidence="2">
        <name>Mn(2+)</name>
        <dbReference type="ChEBI" id="CHEBI:29035"/>
    </cofactor>
</comment>
<evidence type="ECO:0000256" key="14">
    <source>
        <dbReference type="ARBA" id="ARBA00023304"/>
    </source>
</evidence>
<dbReference type="HAMAP" id="MF_01033">
    <property type="entry name" value="LeuB_type1"/>
    <property type="match status" value="1"/>
</dbReference>
<evidence type="ECO:0000256" key="17">
    <source>
        <dbReference type="RuleBase" id="RU004445"/>
    </source>
</evidence>
<evidence type="ECO:0000256" key="1">
    <source>
        <dbReference type="ARBA" id="ARBA00000624"/>
    </source>
</evidence>